<dbReference type="EMBL" id="BGZO01000006">
    <property type="protein sequence ID" value="GBR75706.1"/>
    <property type="molecule type" value="Genomic_DNA"/>
</dbReference>
<dbReference type="AlphaFoldDB" id="A0A388THC9"/>
<dbReference type="SUPFAM" id="SSF52218">
    <property type="entry name" value="Flavoproteins"/>
    <property type="match status" value="1"/>
</dbReference>
<dbReference type="Gene3D" id="3.40.50.360">
    <property type="match status" value="1"/>
</dbReference>
<organism evidence="2 3">
    <name type="scientific">Candidatus Termititenax persephonae</name>
    <dbReference type="NCBI Taxonomy" id="2218525"/>
    <lineage>
        <taxon>Bacteria</taxon>
        <taxon>Bacillati</taxon>
        <taxon>Candidatus Margulisiibacteriota</taxon>
        <taxon>Candidatus Termititenacia</taxon>
        <taxon>Candidatus Termititenacales</taxon>
        <taxon>Candidatus Termititenacaceae</taxon>
        <taxon>Candidatus Termititenax</taxon>
    </lineage>
</organism>
<accession>A0A388THC9</accession>
<protein>
    <submittedName>
        <fullName evidence="2">NADPH-dependent FMN reductase</fullName>
    </submittedName>
</protein>
<proteinExistence type="predicted"/>
<dbReference type="PANTHER" id="PTHR39201:SF1">
    <property type="entry name" value="FLAVODOXIN-LIKE DOMAIN-CONTAINING PROTEIN"/>
    <property type="match status" value="1"/>
</dbReference>
<evidence type="ECO:0000313" key="3">
    <source>
        <dbReference type="Proteomes" id="UP000275925"/>
    </source>
</evidence>
<dbReference type="GO" id="GO:0009055">
    <property type="term" value="F:electron transfer activity"/>
    <property type="evidence" value="ECO:0007669"/>
    <property type="project" value="InterPro"/>
</dbReference>
<dbReference type="Pfam" id="PF12682">
    <property type="entry name" value="Flavodoxin_4"/>
    <property type="match status" value="1"/>
</dbReference>
<dbReference type="InterPro" id="IPR008254">
    <property type="entry name" value="Flavodoxin/NO_synth"/>
</dbReference>
<evidence type="ECO:0000313" key="2">
    <source>
        <dbReference type="EMBL" id="GBR75706.1"/>
    </source>
</evidence>
<dbReference type="PROSITE" id="PS50902">
    <property type="entry name" value="FLAVODOXIN_LIKE"/>
    <property type="match status" value="1"/>
</dbReference>
<name>A0A388THC9_9BACT</name>
<feature type="domain" description="Flavodoxin-like" evidence="1">
    <location>
        <begin position="4"/>
        <end position="159"/>
    </location>
</feature>
<reference evidence="2 3" key="1">
    <citation type="journal article" date="2019" name="ISME J.">
        <title>Genome analyses of uncultured TG2/ZB3 bacteria in 'Margulisbacteria' specifically attached to ectosymbiotic spirochetes of protists in the termite gut.</title>
        <authorList>
            <person name="Utami Y.D."/>
            <person name="Kuwahara H."/>
            <person name="Igai K."/>
            <person name="Murakami T."/>
            <person name="Sugaya K."/>
            <person name="Morikawa T."/>
            <person name="Nagura Y."/>
            <person name="Yuki M."/>
            <person name="Deevong P."/>
            <person name="Inoue T."/>
            <person name="Kihara K."/>
            <person name="Lo N."/>
            <person name="Yamada A."/>
            <person name="Ohkuma M."/>
            <person name="Hongoh Y."/>
        </authorList>
    </citation>
    <scope>NUCLEOTIDE SEQUENCE [LARGE SCALE GENOMIC DNA]</scope>
    <source>
        <strain evidence="2">NkOx7-02</strain>
    </source>
</reference>
<dbReference type="InterPro" id="IPR001226">
    <property type="entry name" value="Flavodoxin_CS"/>
</dbReference>
<comment type="caution">
    <text evidence="2">The sequence shown here is derived from an EMBL/GenBank/DDBJ whole genome shotgun (WGS) entry which is preliminary data.</text>
</comment>
<dbReference type="PANTHER" id="PTHR39201">
    <property type="entry name" value="EXPORTED PROTEIN-RELATED"/>
    <property type="match status" value="1"/>
</dbReference>
<dbReference type="InterPro" id="IPR029039">
    <property type="entry name" value="Flavoprotein-like_sf"/>
</dbReference>
<dbReference type="PROSITE" id="PS00201">
    <property type="entry name" value="FLAVODOXIN"/>
    <property type="match status" value="1"/>
</dbReference>
<keyword evidence="3" id="KW-1185">Reference proteome</keyword>
<gene>
    <name evidence="2" type="ORF">NO2_0356</name>
</gene>
<evidence type="ECO:0000259" key="1">
    <source>
        <dbReference type="PROSITE" id="PS50902"/>
    </source>
</evidence>
<sequence length="159" mass="17175">MPRILVVYYSHSGNTREIARMLQDLAGGDVFEIQTVTPYPVEYSAIVEQVRKEKSAGFKPKIKGGFAGGQDYDIVLLGSPCWYGTIATPVETFLSEQNFSGKTIVPFITHGGSGLGSAAQDISALQPSANVAHGKAFSRSSMRSAQNQKEIADWLASFL</sequence>
<dbReference type="GO" id="GO:0010181">
    <property type="term" value="F:FMN binding"/>
    <property type="evidence" value="ECO:0007669"/>
    <property type="project" value="InterPro"/>
</dbReference>
<dbReference type="Proteomes" id="UP000275925">
    <property type="component" value="Unassembled WGS sequence"/>
</dbReference>